<evidence type="ECO:0000313" key="2">
    <source>
        <dbReference type="Proteomes" id="UP000013525"/>
    </source>
</evidence>
<dbReference type="AlphaFoldDB" id="R7WW17"/>
<protein>
    <submittedName>
        <fullName evidence="1">Uncharacterized protein</fullName>
    </submittedName>
</protein>
<organism evidence="1 2">
    <name type="scientific">Rhodococcus rhodnii LMG 5362</name>
    <dbReference type="NCBI Taxonomy" id="1273125"/>
    <lineage>
        <taxon>Bacteria</taxon>
        <taxon>Bacillati</taxon>
        <taxon>Actinomycetota</taxon>
        <taxon>Actinomycetes</taxon>
        <taxon>Mycobacteriales</taxon>
        <taxon>Nocardiaceae</taxon>
        <taxon>Rhodococcus</taxon>
    </lineage>
</organism>
<name>R7WW17_9NOCA</name>
<dbReference type="PATRIC" id="fig|1273125.3.peg.151"/>
<evidence type="ECO:0000313" key="1">
    <source>
        <dbReference type="EMBL" id="EOM78324.1"/>
    </source>
</evidence>
<reference evidence="1 2" key="1">
    <citation type="journal article" date="2013" name="Genome Announc.">
        <title>Draft Genome Sequence of Rhodococcus rhodnii Strain LMG5362, a Symbiont of Rhodnius prolixus (Hemiptera, Reduviidae, Triatominae), the Principle Vector of Trypanosoma cruzi.</title>
        <authorList>
            <person name="Pachebat J.A."/>
            <person name="van Keulen G."/>
            <person name="Whitten M.M."/>
            <person name="Girdwood S."/>
            <person name="Del Sol R."/>
            <person name="Dyson P.J."/>
            <person name="Facey P.D."/>
        </authorList>
    </citation>
    <scope>NUCLEOTIDE SEQUENCE [LARGE SCALE GENOMIC DNA]</scope>
    <source>
        <strain evidence="1 2">LMG 5362</strain>
    </source>
</reference>
<sequence length="54" mass="5710">MRGSETSGEESALSRWTSTLNSARPGTCCYGSATRCSDLLACGYEALGDTWAKT</sequence>
<accession>R7WW17</accession>
<comment type="caution">
    <text evidence="1">The sequence shown here is derived from an EMBL/GenBank/DDBJ whole genome shotgun (WGS) entry which is preliminary data.</text>
</comment>
<dbReference type="Proteomes" id="UP000013525">
    <property type="component" value="Unassembled WGS sequence"/>
</dbReference>
<proteinExistence type="predicted"/>
<dbReference type="EMBL" id="APMY01000004">
    <property type="protein sequence ID" value="EOM78324.1"/>
    <property type="molecule type" value="Genomic_DNA"/>
</dbReference>
<keyword evidence="2" id="KW-1185">Reference proteome</keyword>
<gene>
    <name evidence="1" type="ORF">Rrhod_0152</name>
</gene>